<protein>
    <submittedName>
        <fullName evidence="1">Uncharacterized protein</fullName>
    </submittedName>
</protein>
<dbReference type="OrthoDB" id="290223at2"/>
<evidence type="ECO:0000313" key="1">
    <source>
        <dbReference type="EMBL" id="RUL84604.1"/>
    </source>
</evidence>
<dbReference type="EMBL" id="RYZH01000048">
    <property type="protein sequence ID" value="RUL84604.1"/>
    <property type="molecule type" value="Genomic_DNA"/>
</dbReference>
<organism evidence="1 2">
    <name type="scientific">Tautonia sociabilis</name>
    <dbReference type="NCBI Taxonomy" id="2080755"/>
    <lineage>
        <taxon>Bacteria</taxon>
        <taxon>Pseudomonadati</taxon>
        <taxon>Planctomycetota</taxon>
        <taxon>Planctomycetia</taxon>
        <taxon>Isosphaerales</taxon>
        <taxon>Isosphaeraceae</taxon>
        <taxon>Tautonia</taxon>
    </lineage>
</organism>
<dbReference type="AlphaFoldDB" id="A0A432MFB1"/>
<dbReference type="Proteomes" id="UP000280296">
    <property type="component" value="Unassembled WGS sequence"/>
</dbReference>
<comment type="caution">
    <text evidence="1">The sequence shown here is derived from an EMBL/GenBank/DDBJ whole genome shotgun (WGS) entry which is preliminary data.</text>
</comment>
<reference evidence="1 2" key="2">
    <citation type="submission" date="2019-01" db="EMBL/GenBank/DDBJ databases">
        <title>Tautonia sociabilis, a novel thermotolerant planctomycete of Isosphaeraceae family, isolated from a 4000 m deep subterranean habitat.</title>
        <authorList>
            <person name="Kovaleva O.L."/>
            <person name="Elcheninov A.G."/>
            <person name="Van Heerden E."/>
            <person name="Toshchakov S.V."/>
            <person name="Novikov A."/>
            <person name="Bonch-Osmolovskaya E.A."/>
            <person name="Kublanov I.V."/>
        </authorList>
    </citation>
    <scope>NUCLEOTIDE SEQUENCE [LARGE SCALE GENOMIC DNA]</scope>
    <source>
        <strain evidence="1 2">GM2012</strain>
    </source>
</reference>
<evidence type="ECO:0000313" key="2">
    <source>
        <dbReference type="Proteomes" id="UP000280296"/>
    </source>
</evidence>
<gene>
    <name evidence="1" type="ORF">TsocGM_20220</name>
</gene>
<accession>A0A432MFB1</accession>
<dbReference type="RefSeq" id="WP_126727277.1">
    <property type="nucleotide sequence ID" value="NZ_RYZH01000048.1"/>
</dbReference>
<keyword evidence="2" id="KW-1185">Reference proteome</keyword>
<reference evidence="1 2" key="1">
    <citation type="submission" date="2018-12" db="EMBL/GenBank/DDBJ databases">
        <authorList>
            <person name="Toschakov S.V."/>
        </authorList>
    </citation>
    <scope>NUCLEOTIDE SEQUENCE [LARGE SCALE GENOMIC DNA]</scope>
    <source>
        <strain evidence="1 2">GM2012</strain>
    </source>
</reference>
<name>A0A432MFB1_9BACT</name>
<proteinExistence type="predicted"/>
<sequence length="84" mass="9625">MATDRANDLQAFRSFIDEQLAGGATDLPLDEALARWEYENAPEEEREETLRAIQRGLDDMHAGRTVDAFEFAERMRQKPSVPRT</sequence>